<comment type="subcellular location">
    <subcellularLocation>
        <location evidence="1">Cell membrane</location>
        <topology evidence="1">Multi-pass membrane protein</topology>
    </subcellularLocation>
</comment>
<dbReference type="Gene3D" id="1.20.1250.20">
    <property type="entry name" value="MFS general substrate transporter like domains"/>
    <property type="match status" value="1"/>
</dbReference>
<dbReference type="Proteomes" id="UP000285317">
    <property type="component" value="Chromosome"/>
</dbReference>
<feature type="transmembrane region" description="Helical" evidence="6">
    <location>
        <begin position="336"/>
        <end position="353"/>
    </location>
</feature>
<dbReference type="GO" id="GO:0005886">
    <property type="term" value="C:plasma membrane"/>
    <property type="evidence" value="ECO:0007669"/>
    <property type="project" value="UniProtKB-SubCell"/>
</dbReference>
<evidence type="ECO:0000256" key="6">
    <source>
        <dbReference type="SAM" id="Phobius"/>
    </source>
</evidence>
<evidence type="ECO:0000256" key="2">
    <source>
        <dbReference type="ARBA" id="ARBA00022448"/>
    </source>
</evidence>
<dbReference type="GO" id="GO:0022857">
    <property type="term" value="F:transmembrane transporter activity"/>
    <property type="evidence" value="ECO:0007669"/>
    <property type="project" value="InterPro"/>
</dbReference>
<feature type="transmembrane region" description="Helical" evidence="6">
    <location>
        <begin position="93"/>
        <end position="112"/>
    </location>
</feature>
<protein>
    <submittedName>
        <fullName evidence="8">MFS transporter</fullName>
    </submittedName>
</protein>
<feature type="transmembrane region" description="Helical" evidence="6">
    <location>
        <begin position="405"/>
        <end position="428"/>
    </location>
</feature>
<organism evidence="8 9">
    <name type="scientific">Rathayibacter festucae DSM 15932</name>
    <dbReference type="NCBI Taxonomy" id="1328866"/>
    <lineage>
        <taxon>Bacteria</taxon>
        <taxon>Bacillati</taxon>
        <taxon>Actinomycetota</taxon>
        <taxon>Actinomycetes</taxon>
        <taxon>Micrococcales</taxon>
        <taxon>Microbacteriaceae</taxon>
        <taxon>Rathayibacter</taxon>
    </lineage>
</organism>
<dbReference type="RefSeq" id="WP_127886680.1">
    <property type="nucleotide sequence ID" value="NZ_CP028137.1"/>
</dbReference>
<feature type="transmembrane region" description="Helical" evidence="6">
    <location>
        <begin position="152"/>
        <end position="177"/>
    </location>
</feature>
<gene>
    <name evidence="8" type="ORF">C1I64_06815</name>
</gene>
<evidence type="ECO:0000256" key="3">
    <source>
        <dbReference type="ARBA" id="ARBA00022692"/>
    </source>
</evidence>
<reference evidence="8 9" key="1">
    <citation type="submission" date="2018-03" db="EMBL/GenBank/DDBJ databases">
        <title>Bacteriophage NCPPB3778 and a type I-E CRISPR drive the evolution of the US Biological Select Agent, Rathayibacter toxicus.</title>
        <authorList>
            <person name="Davis E.W.II."/>
            <person name="Tabima J.F."/>
            <person name="Weisberg A.J."/>
            <person name="Dantas Lopes L."/>
            <person name="Wiseman M.S."/>
            <person name="Wiseman M.S."/>
            <person name="Pupko T."/>
            <person name="Belcher M.S."/>
            <person name="Sechler A.J."/>
            <person name="Tancos M.A."/>
            <person name="Schroeder B.K."/>
            <person name="Murray T.D."/>
            <person name="Luster D.G."/>
            <person name="Schneider W.L."/>
            <person name="Rogers E."/>
            <person name="Andreote F.D."/>
            <person name="Grunwald N.J."/>
            <person name="Putnam M.L."/>
            <person name="Chang J.H."/>
        </authorList>
    </citation>
    <scope>NUCLEOTIDE SEQUENCE [LARGE SCALE GENOMIC DNA]</scope>
    <source>
        <strain evidence="8 9">DSM 15932</strain>
    </source>
</reference>
<sequence>MNTSLPTTTSAPTGIPAAPVKVPHRWRNLATLTGVTVVDNTEAGLTTTLFPSIAAALSLNSGHLGVLAAAGKVIAVPAGPFWVWLASRIGRRAALVLTTVIGGMFGIAAGFSQDWIQLLIFATLMSASLIGGSPIANAVISDSFDDANRSKAVGYFYGGVSGIASVVGPAIALFTGLTDGWRYGMWTIGAVCILSGILVRLVFRDPGVGASEAQLATLDESERAKQKVTVRSVLSLFTIPTFSIMMLSRLLSGHLLITIFGIQFLVVERGFENPVAALVLLPFGLGYIVGTIGGGWTIPVLDRTLGLRGRVAFIQLAQVFFAVAAFFATQQPHENIGVYSVFWALMGLAQGMNPPVNRPIVSSVVLPELRGQAFAIWLTVFETVGWAVFSLGAGTLALTLGLQGVFLYVLVGAMLLNAVVLGALYVVYPRDVRRVEAELNRRAALARV</sequence>
<dbReference type="InterPro" id="IPR044770">
    <property type="entry name" value="MFS_spinster-like"/>
</dbReference>
<feature type="transmembrane region" description="Helical" evidence="6">
    <location>
        <begin position="64"/>
        <end position="86"/>
    </location>
</feature>
<evidence type="ECO:0000259" key="7">
    <source>
        <dbReference type="PROSITE" id="PS50850"/>
    </source>
</evidence>
<feature type="transmembrane region" description="Helical" evidence="6">
    <location>
        <begin position="118"/>
        <end position="140"/>
    </location>
</feature>
<feature type="transmembrane region" description="Helical" evidence="6">
    <location>
        <begin position="311"/>
        <end position="330"/>
    </location>
</feature>
<dbReference type="SUPFAM" id="SSF103473">
    <property type="entry name" value="MFS general substrate transporter"/>
    <property type="match status" value="1"/>
</dbReference>
<evidence type="ECO:0000256" key="5">
    <source>
        <dbReference type="ARBA" id="ARBA00023136"/>
    </source>
</evidence>
<feature type="transmembrane region" description="Helical" evidence="6">
    <location>
        <begin position="183"/>
        <end position="203"/>
    </location>
</feature>
<dbReference type="PANTHER" id="PTHR23505:SF52">
    <property type="entry name" value="MAJOR FACILITATOR SUPERFAMILY PROTEIN"/>
    <property type="match status" value="1"/>
</dbReference>
<dbReference type="PROSITE" id="PS50850">
    <property type="entry name" value="MFS"/>
    <property type="match status" value="1"/>
</dbReference>
<dbReference type="AlphaFoldDB" id="A0A3Q9UXY4"/>
<evidence type="ECO:0000256" key="1">
    <source>
        <dbReference type="ARBA" id="ARBA00004651"/>
    </source>
</evidence>
<dbReference type="EMBL" id="CP028137">
    <property type="protein sequence ID" value="AZZ51786.1"/>
    <property type="molecule type" value="Genomic_DNA"/>
</dbReference>
<keyword evidence="4 6" id="KW-1133">Transmembrane helix</keyword>
<evidence type="ECO:0000256" key="4">
    <source>
        <dbReference type="ARBA" id="ARBA00022989"/>
    </source>
</evidence>
<keyword evidence="5 6" id="KW-0472">Membrane</keyword>
<accession>A0A3Q9UXY4</accession>
<dbReference type="PANTHER" id="PTHR23505">
    <property type="entry name" value="SPINSTER"/>
    <property type="match status" value="1"/>
</dbReference>
<keyword evidence="3 6" id="KW-0812">Transmembrane</keyword>
<dbReference type="Pfam" id="PF07690">
    <property type="entry name" value="MFS_1"/>
    <property type="match status" value="1"/>
</dbReference>
<evidence type="ECO:0000313" key="9">
    <source>
        <dbReference type="Proteomes" id="UP000285317"/>
    </source>
</evidence>
<dbReference type="KEGG" id="rfs:C1I64_06815"/>
<dbReference type="InterPro" id="IPR036259">
    <property type="entry name" value="MFS_trans_sf"/>
</dbReference>
<feature type="transmembrane region" description="Helical" evidence="6">
    <location>
        <begin position="278"/>
        <end position="299"/>
    </location>
</feature>
<name>A0A3Q9UXY4_9MICO</name>
<dbReference type="InterPro" id="IPR020846">
    <property type="entry name" value="MFS_dom"/>
</dbReference>
<keyword evidence="2" id="KW-0813">Transport</keyword>
<feature type="domain" description="Major facilitator superfamily (MFS) profile" evidence="7">
    <location>
        <begin position="28"/>
        <end position="430"/>
    </location>
</feature>
<dbReference type="InterPro" id="IPR011701">
    <property type="entry name" value="MFS"/>
</dbReference>
<feature type="transmembrane region" description="Helical" evidence="6">
    <location>
        <begin position="233"/>
        <end position="266"/>
    </location>
</feature>
<feature type="transmembrane region" description="Helical" evidence="6">
    <location>
        <begin position="374"/>
        <end position="399"/>
    </location>
</feature>
<proteinExistence type="predicted"/>
<evidence type="ECO:0000313" key="8">
    <source>
        <dbReference type="EMBL" id="AZZ51786.1"/>
    </source>
</evidence>